<gene>
    <name evidence="2" type="ORF">SPLIT_LOCUS7566</name>
</gene>
<sequence length="72" mass="8084">MGRLDRSDTTASPSPESPNPPQSSNSKVSPIPVSPTILKFQIPKSLWCSRCPWATPIAYHQVIRLFVYRLMT</sequence>
<evidence type="ECO:0000256" key="1">
    <source>
        <dbReference type="SAM" id="MobiDB-lite"/>
    </source>
</evidence>
<proteinExistence type="predicted"/>
<reference evidence="2" key="1">
    <citation type="submission" date="2022-02" db="EMBL/GenBank/DDBJ databases">
        <authorList>
            <person name="King R."/>
        </authorList>
    </citation>
    <scope>NUCLEOTIDE SEQUENCE</scope>
</reference>
<organism evidence="2 3">
    <name type="scientific">Spodoptera littoralis</name>
    <name type="common">Egyptian cotton leafworm</name>
    <dbReference type="NCBI Taxonomy" id="7109"/>
    <lineage>
        <taxon>Eukaryota</taxon>
        <taxon>Metazoa</taxon>
        <taxon>Ecdysozoa</taxon>
        <taxon>Arthropoda</taxon>
        <taxon>Hexapoda</taxon>
        <taxon>Insecta</taxon>
        <taxon>Pterygota</taxon>
        <taxon>Neoptera</taxon>
        <taxon>Endopterygota</taxon>
        <taxon>Lepidoptera</taxon>
        <taxon>Glossata</taxon>
        <taxon>Ditrysia</taxon>
        <taxon>Noctuoidea</taxon>
        <taxon>Noctuidae</taxon>
        <taxon>Amphipyrinae</taxon>
        <taxon>Spodoptera</taxon>
    </lineage>
</organism>
<dbReference type="Proteomes" id="UP001153321">
    <property type="component" value="Chromosome 26"/>
</dbReference>
<dbReference type="EMBL" id="LR824557">
    <property type="protein sequence ID" value="CAH1642210.1"/>
    <property type="molecule type" value="Genomic_DNA"/>
</dbReference>
<evidence type="ECO:0000313" key="3">
    <source>
        <dbReference type="Proteomes" id="UP001153321"/>
    </source>
</evidence>
<keyword evidence="3" id="KW-1185">Reference proteome</keyword>
<feature type="region of interest" description="Disordered" evidence="1">
    <location>
        <begin position="1"/>
        <end position="30"/>
    </location>
</feature>
<name>A0A9P0IA94_SPOLI</name>
<protein>
    <submittedName>
        <fullName evidence="2">Uncharacterized protein</fullName>
    </submittedName>
</protein>
<accession>A0A9P0IA94</accession>
<evidence type="ECO:0000313" key="2">
    <source>
        <dbReference type="EMBL" id="CAH1642210.1"/>
    </source>
</evidence>
<dbReference type="AlphaFoldDB" id="A0A9P0IA94"/>